<evidence type="ECO:0000313" key="1">
    <source>
        <dbReference type="EMBL" id="NCS91861.1"/>
    </source>
</evidence>
<reference evidence="1" key="1">
    <citation type="submission" date="2019-11" db="EMBL/GenBank/DDBJ databases">
        <title>Lipid analysis of CO2-rich subsurface aquifers suggests an autotrophy-based deep biosphere with lysolipids enriched in CPR bacteria.</title>
        <authorList>
            <person name="Probst A.J."/>
            <person name="Elling F.J."/>
            <person name="Castelle C.J."/>
            <person name="Zhu Q."/>
            <person name="Elvert M."/>
            <person name="Birarda G."/>
            <person name="Holman H.-Y."/>
            <person name="Lane K.R."/>
            <person name="Ladd B."/>
            <person name="Ryan M.C."/>
            <person name="Woyke T."/>
            <person name="Hinrichs K.-U."/>
            <person name="Banfield J.F."/>
        </authorList>
    </citation>
    <scope>NUCLEOTIDE SEQUENCE</scope>
    <source>
        <strain evidence="1">CG_2015-04_33_537</strain>
    </source>
</reference>
<organism evidence="1 2">
    <name type="scientific">Candidatus Altarchaeum hamiconexum</name>
    <dbReference type="NCBI Taxonomy" id="1803513"/>
    <lineage>
        <taxon>Archaea</taxon>
        <taxon>Candidatus Altarchaeota</taxon>
        <taxon>Candidatus Altiarchaeia</taxon>
        <taxon>Candidatus Altarchaeales</taxon>
        <taxon>Candidatus Altarchaeaceae</taxon>
        <taxon>Candidatus Altarchaeum</taxon>
    </lineage>
</organism>
<protein>
    <submittedName>
        <fullName evidence="1">Uncharacterized protein</fullName>
    </submittedName>
</protein>
<dbReference type="Proteomes" id="UP000738826">
    <property type="component" value="Unassembled WGS sequence"/>
</dbReference>
<gene>
    <name evidence="1" type="ORF">GW779_05620</name>
</gene>
<proteinExistence type="predicted"/>
<evidence type="ECO:0000313" key="2">
    <source>
        <dbReference type="Proteomes" id="UP000738826"/>
    </source>
</evidence>
<comment type="caution">
    <text evidence="1">The sequence shown here is derived from an EMBL/GenBank/DDBJ whole genome shotgun (WGS) entry which is preliminary data.</text>
</comment>
<accession>A0A8J7YZH7</accession>
<sequence length="49" mass="5816">MRTECRLGLKSNKQYKQNDVAEDLAIERAKSLKSNKQYKQNLIKQYGRK</sequence>
<name>A0A8J7YZH7_9ARCH</name>
<dbReference type="EMBL" id="JAACQH010000118">
    <property type="protein sequence ID" value="NCS91861.1"/>
    <property type="molecule type" value="Genomic_DNA"/>
</dbReference>
<dbReference type="AlphaFoldDB" id="A0A8J7YZH7"/>